<protein>
    <recommendedName>
        <fullName evidence="3">DUF5678 domain-containing protein</fullName>
    </recommendedName>
</protein>
<evidence type="ECO:0008006" key="3">
    <source>
        <dbReference type="Google" id="ProtNLM"/>
    </source>
</evidence>
<evidence type="ECO:0000313" key="1">
    <source>
        <dbReference type="EMBL" id="PIU72870.1"/>
    </source>
</evidence>
<name>A0A2M7AQV1_9BACT</name>
<reference evidence="2" key="1">
    <citation type="submission" date="2017-09" db="EMBL/GenBank/DDBJ databases">
        <title>Depth-based differentiation of microbial function through sediment-hosted aquifers and enrichment of novel symbionts in the deep terrestrial subsurface.</title>
        <authorList>
            <person name="Probst A.J."/>
            <person name="Ladd B."/>
            <person name="Jarett J.K."/>
            <person name="Geller-Mcgrath D.E."/>
            <person name="Sieber C.M.K."/>
            <person name="Emerson J.B."/>
            <person name="Anantharaman K."/>
            <person name="Thomas B.C."/>
            <person name="Malmstrom R."/>
            <person name="Stieglmeier M."/>
            <person name="Klingl A."/>
            <person name="Woyke T."/>
            <person name="Ryan C.M."/>
            <person name="Banfield J.F."/>
        </authorList>
    </citation>
    <scope>NUCLEOTIDE SEQUENCE [LARGE SCALE GENOMIC DNA]</scope>
</reference>
<gene>
    <name evidence="1" type="ORF">COS78_04505</name>
</gene>
<dbReference type="Proteomes" id="UP000231407">
    <property type="component" value="Unassembled WGS sequence"/>
</dbReference>
<comment type="caution">
    <text evidence="1">The sequence shown here is derived from an EMBL/GenBank/DDBJ whole genome shotgun (WGS) entry which is preliminary data.</text>
</comment>
<organism evidence="1 2">
    <name type="scientific">Candidatus Shapirobacteria bacterium CG06_land_8_20_14_3_00_40_12</name>
    <dbReference type="NCBI Taxonomy" id="1974881"/>
    <lineage>
        <taxon>Bacteria</taxon>
        <taxon>Candidatus Shapironibacteriota</taxon>
    </lineage>
</organism>
<dbReference type="EMBL" id="PEWA01000065">
    <property type="protein sequence ID" value="PIU72870.1"/>
    <property type="molecule type" value="Genomic_DNA"/>
</dbReference>
<dbReference type="AlphaFoldDB" id="A0A2M7AQV1"/>
<sequence length="85" mass="9936">MDNNILQKELEYYEKNKQSFLKNYQNQFLLIKGEELFGSFTNEVDAYKTGVEKFGNEAFLIKQVVKKETIQTNYSLYSGLIHASL</sequence>
<accession>A0A2M7AQV1</accession>
<evidence type="ECO:0000313" key="2">
    <source>
        <dbReference type="Proteomes" id="UP000231407"/>
    </source>
</evidence>
<proteinExistence type="predicted"/>